<dbReference type="RefSeq" id="XP_040802941.1">
    <property type="nucleotide sequence ID" value="XM_040950038.1"/>
</dbReference>
<accession>A0A8G1W119</accession>
<organism evidence="1 2">
    <name type="scientific">Aspergillus fijiensis CBS 313.89</name>
    <dbReference type="NCBI Taxonomy" id="1448319"/>
    <lineage>
        <taxon>Eukaryota</taxon>
        <taxon>Fungi</taxon>
        <taxon>Dikarya</taxon>
        <taxon>Ascomycota</taxon>
        <taxon>Pezizomycotina</taxon>
        <taxon>Eurotiomycetes</taxon>
        <taxon>Eurotiomycetidae</taxon>
        <taxon>Eurotiales</taxon>
        <taxon>Aspergillaceae</taxon>
        <taxon>Aspergillus</taxon>
    </lineage>
</organism>
<dbReference type="GeneID" id="63867373"/>
<reference evidence="1 2" key="1">
    <citation type="submission" date="2018-02" db="EMBL/GenBank/DDBJ databases">
        <title>The genomes of Aspergillus section Nigri reveals drivers in fungal speciation.</title>
        <authorList>
            <consortium name="DOE Joint Genome Institute"/>
            <person name="Vesth T.C."/>
            <person name="Nybo J."/>
            <person name="Theobald S."/>
            <person name="Brandl J."/>
            <person name="Frisvad J.C."/>
            <person name="Nielsen K.F."/>
            <person name="Lyhne E.K."/>
            <person name="Kogle M.E."/>
            <person name="Kuo A."/>
            <person name="Riley R."/>
            <person name="Clum A."/>
            <person name="Nolan M."/>
            <person name="Lipzen A."/>
            <person name="Salamov A."/>
            <person name="Henrissat B."/>
            <person name="Wiebenga A."/>
            <person name="De vries R.P."/>
            <person name="Grigoriev I.V."/>
            <person name="Mortensen U.H."/>
            <person name="Andersen M.R."/>
            <person name="Baker S.E."/>
        </authorList>
    </citation>
    <scope>NUCLEOTIDE SEQUENCE [LARGE SCALE GENOMIC DNA]</scope>
    <source>
        <strain evidence="1 2">CBS 313.89</strain>
    </source>
</reference>
<protein>
    <submittedName>
        <fullName evidence="1">Uncharacterized protein</fullName>
    </submittedName>
</protein>
<proteinExistence type="predicted"/>
<keyword evidence="2" id="KW-1185">Reference proteome</keyword>
<dbReference type="EMBL" id="KZ824635">
    <property type="protein sequence ID" value="RAK78931.1"/>
    <property type="molecule type" value="Genomic_DNA"/>
</dbReference>
<sequence>MEKLVVTPAMEDAMALSPDGSIAAFDRQQLEFDQHNGDGLRPDEDERIFSPARSGLQTANEFRSLQTAVQTAWDMTLAWAGSIVKSFRSMPSDPMAPTPEKVASKVGYFLGTPKCSPDGKRTFFYETTREGTWEARETAEVEEAADG</sequence>
<name>A0A8G1W119_9EURO</name>
<dbReference type="Proteomes" id="UP000249789">
    <property type="component" value="Unassembled WGS sequence"/>
</dbReference>
<evidence type="ECO:0000313" key="2">
    <source>
        <dbReference type="Proteomes" id="UP000249789"/>
    </source>
</evidence>
<evidence type="ECO:0000313" key="1">
    <source>
        <dbReference type="EMBL" id="RAK78931.1"/>
    </source>
</evidence>
<gene>
    <name evidence="1" type="ORF">BO72DRAFT_526473</name>
</gene>
<dbReference type="VEuPathDB" id="FungiDB:BO72DRAFT_526473"/>
<dbReference type="AlphaFoldDB" id="A0A8G1W119"/>